<dbReference type="EMBL" id="CABPRJ010001435">
    <property type="protein sequence ID" value="VVC36717.1"/>
    <property type="molecule type" value="Genomic_DNA"/>
</dbReference>
<evidence type="ECO:0000256" key="1">
    <source>
        <dbReference type="SAM" id="MobiDB-lite"/>
    </source>
</evidence>
<accession>A0A5E4MWL7</accession>
<dbReference type="Proteomes" id="UP000325440">
    <property type="component" value="Unassembled WGS sequence"/>
</dbReference>
<organism evidence="2 3">
    <name type="scientific">Cinara cedri</name>
    <dbReference type="NCBI Taxonomy" id="506608"/>
    <lineage>
        <taxon>Eukaryota</taxon>
        <taxon>Metazoa</taxon>
        <taxon>Ecdysozoa</taxon>
        <taxon>Arthropoda</taxon>
        <taxon>Hexapoda</taxon>
        <taxon>Insecta</taxon>
        <taxon>Pterygota</taxon>
        <taxon>Neoptera</taxon>
        <taxon>Paraneoptera</taxon>
        <taxon>Hemiptera</taxon>
        <taxon>Sternorrhyncha</taxon>
        <taxon>Aphidomorpha</taxon>
        <taxon>Aphidoidea</taxon>
        <taxon>Aphididae</taxon>
        <taxon>Lachninae</taxon>
        <taxon>Cinara</taxon>
    </lineage>
</organism>
<reference evidence="2 3" key="1">
    <citation type="submission" date="2019-08" db="EMBL/GenBank/DDBJ databases">
        <authorList>
            <person name="Alioto T."/>
            <person name="Alioto T."/>
            <person name="Gomez Garrido J."/>
        </authorList>
    </citation>
    <scope>NUCLEOTIDE SEQUENCE [LARGE SCALE GENOMIC DNA]</scope>
</reference>
<keyword evidence="3" id="KW-1185">Reference proteome</keyword>
<proteinExistence type="predicted"/>
<evidence type="ECO:0000313" key="2">
    <source>
        <dbReference type="EMBL" id="VVC36717.1"/>
    </source>
</evidence>
<feature type="region of interest" description="Disordered" evidence="1">
    <location>
        <begin position="33"/>
        <end position="129"/>
    </location>
</feature>
<protein>
    <submittedName>
        <fullName evidence="2">Uncharacterized protein</fullName>
    </submittedName>
</protein>
<evidence type="ECO:0000313" key="3">
    <source>
        <dbReference type="Proteomes" id="UP000325440"/>
    </source>
</evidence>
<feature type="compositionally biased region" description="Basic and acidic residues" evidence="1">
    <location>
        <begin position="106"/>
        <end position="117"/>
    </location>
</feature>
<name>A0A5E4MWL7_9HEMI</name>
<sequence>MRLGRVWIFAPGLRDGTAIRFSLRLPPPPPLRGRQQTCPAPFPSPSSPECTRTPGPGCGRDLPAVPRDVSSRNAYTGVSVDQGGWTGRGVAGEWTQDRLGGSAGDQEPRRRGVPIDRRGRRPRYRAADTHSHVTRIGPWSLTYTSDEATVRI</sequence>
<dbReference type="AlphaFoldDB" id="A0A5E4MWL7"/>
<gene>
    <name evidence="2" type="ORF">CINCED_3A004883</name>
</gene>